<dbReference type="Proteomes" id="UP000887566">
    <property type="component" value="Unplaced"/>
</dbReference>
<evidence type="ECO:0000313" key="2">
    <source>
        <dbReference type="WBParaSite" id="PSAMB.scaffold7705size7236.g30436.t1"/>
    </source>
</evidence>
<evidence type="ECO:0000313" key="3">
    <source>
        <dbReference type="WBParaSite" id="PSAMB.scaffold828size40747.g8992.t1"/>
    </source>
</evidence>
<dbReference type="WBParaSite" id="PSAMB.scaffold828size40747.g8992.t1">
    <property type="protein sequence ID" value="PSAMB.scaffold828size40747.g8992.t1"/>
    <property type="gene ID" value="PSAMB.scaffold828size40747.g8992"/>
</dbReference>
<name>A0A914XES4_9BILA</name>
<reference evidence="2 3" key="1">
    <citation type="submission" date="2022-11" db="UniProtKB">
        <authorList>
            <consortium name="WormBaseParasite"/>
        </authorList>
    </citation>
    <scope>IDENTIFICATION</scope>
</reference>
<dbReference type="SUPFAM" id="SSF82171">
    <property type="entry name" value="DPP6 N-terminal domain-like"/>
    <property type="match status" value="1"/>
</dbReference>
<dbReference type="AlphaFoldDB" id="A0A914XES4"/>
<proteinExistence type="predicted"/>
<protein>
    <submittedName>
        <fullName evidence="2 3">Uncharacterized protein</fullName>
    </submittedName>
</protein>
<keyword evidence="1" id="KW-1185">Reference proteome</keyword>
<evidence type="ECO:0000313" key="1">
    <source>
        <dbReference type="Proteomes" id="UP000887566"/>
    </source>
</evidence>
<accession>A0A914XES4</accession>
<sequence length="293" mass="32795">MDAEKSASAAGEELGEKHLSSPQDVCLIPNDDLIAVSDGTNGLVVLDQHGNVEHHFSQIKDCGSLCLNRTTNELAVTVCAEDPDTSESSYQLWLVDCDFWRLGKEKFDFPTEPAVKSGYIRWICADQESGNYVVAYGDNDVAVMQKFDVESSSWRTLLERTGLMEHPCIINKEDGAYDVFVAVWNEEQNWHIGRFSFDRSDELLSEEIVVQPDGVHIKEPWAALVLWAEGLAVHDCKEGLILRVAKTEEGSWIPCGILGTVQPGQWISLDADNHCLYASCSEEKLIRRFKLDQ</sequence>
<dbReference type="WBParaSite" id="PSAMB.scaffold7705size7236.g30436.t1">
    <property type="protein sequence ID" value="PSAMB.scaffold7705size7236.g30436.t1"/>
    <property type="gene ID" value="PSAMB.scaffold7705size7236.g30436"/>
</dbReference>
<organism evidence="1 2">
    <name type="scientific">Plectus sambesii</name>
    <dbReference type="NCBI Taxonomy" id="2011161"/>
    <lineage>
        <taxon>Eukaryota</taxon>
        <taxon>Metazoa</taxon>
        <taxon>Ecdysozoa</taxon>
        <taxon>Nematoda</taxon>
        <taxon>Chromadorea</taxon>
        <taxon>Plectida</taxon>
        <taxon>Plectina</taxon>
        <taxon>Plectoidea</taxon>
        <taxon>Plectidae</taxon>
        <taxon>Plectus</taxon>
    </lineage>
</organism>